<gene>
    <name evidence="4" type="ORF">CJ030_MR7G020469</name>
</gene>
<dbReference type="EMBL" id="RXIC02000025">
    <property type="protein sequence ID" value="KAB1206584.1"/>
    <property type="molecule type" value="Genomic_DNA"/>
</dbReference>
<proteinExistence type="inferred from homology"/>
<protein>
    <submittedName>
        <fullName evidence="4">GEM-like protein 5</fullName>
    </submittedName>
</protein>
<dbReference type="Gene3D" id="2.30.29.30">
    <property type="entry name" value="Pleckstrin-homology domain (PH domain)/Phosphotyrosine-binding domain (PTB)"/>
    <property type="match status" value="1"/>
</dbReference>
<evidence type="ECO:0000259" key="3">
    <source>
        <dbReference type="SMART" id="SM00568"/>
    </source>
</evidence>
<organism evidence="4 5">
    <name type="scientific">Morella rubra</name>
    <name type="common">Chinese bayberry</name>
    <dbReference type="NCBI Taxonomy" id="262757"/>
    <lineage>
        <taxon>Eukaryota</taxon>
        <taxon>Viridiplantae</taxon>
        <taxon>Streptophyta</taxon>
        <taxon>Embryophyta</taxon>
        <taxon>Tracheophyta</taxon>
        <taxon>Spermatophyta</taxon>
        <taxon>Magnoliopsida</taxon>
        <taxon>eudicotyledons</taxon>
        <taxon>Gunneridae</taxon>
        <taxon>Pentapetalae</taxon>
        <taxon>rosids</taxon>
        <taxon>fabids</taxon>
        <taxon>Fagales</taxon>
        <taxon>Myricaceae</taxon>
        <taxon>Morella</taxon>
    </lineage>
</organism>
<accession>A0A6A1V1K8</accession>
<name>A0A6A1V1K8_9ROSI</name>
<reference evidence="4 5" key="1">
    <citation type="journal article" date="2019" name="Plant Biotechnol. J.">
        <title>The red bayberry genome and genetic basis of sex determination.</title>
        <authorList>
            <person name="Jia H.M."/>
            <person name="Jia H.J."/>
            <person name="Cai Q.L."/>
            <person name="Wang Y."/>
            <person name="Zhao H.B."/>
            <person name="Yang W.F."/>
            <person name="Wang G.Y."/>
            <person name="Li Y.H."/>
            <person name="Zhan D.L."/>
            <person name="Shen Y.T."/>
            <person name="Niu Q.F."/>
            <person name="Chang L."/>
            <person name="Qiu J."/>
            <person name="Zhao L."/>
            <person name="Xie H.B."/>
            <person name="Fu W.Y."/>
            <person name="Jin J."/>
            <person name="Li X.W."/>
            <person name="Jiao Y."/>
            <person name="Zhou C.C."/>
            <person name="Tu T."/>
            <person name="Chai C.Y."/>
            <person name="Gao J.L."/>
            <person name="Fan L.J."/>
            <person name="van de Weg E."/>
            <person name="Wang J.Y."/>
            <person name="Gao Z.S."/>
        </authorList>
    </citation>
    <scope>NUCLEOTIDE SEQUENCE [LARGE SCALE GENOMIC DNA]</scope>
    <source>
        <tissue evidence="4">Leaves</tissue>
    </source>
</reference>
<dbReference type="InterPro" id="IPR004182">
    <property type="entry name" value="GRAM"/>
</dbReference>
<comment type="caution">
    <text evidence="4">The sequence shown here is derived from an EMBL/GenBank/DDBJ whole genome shotgun (WGS) entry which is preliminary data.</text>
</comment>
<feature type="compositionally biased region" description="Low complexity" evidence="2">
    <location>
        <begin position="44"/>
        <end position="56"/>
    </location>
</feature>
<evidence type="ECO:0000256" key="1">
    <source>
        <dbReference type="ARBA" id="ARBA00009414"/>
    </source>
</evidence>
<feature type="region of interest" description="Disordered" evidence="2">
    <location>
        <begin position="1"/>
        <end position="62"/>
    </location>
</feature>
<dbReference type="PANTHER" id="PTHR31969">
    <property type="entry name" value="GEM-LIKE PROTEIN 2"/>
    <property type="match status" value="1"/>
</dbReference>
<sequence length="297" mass="32991">MTGTNEEAQRNQSSSTSSPNAREPNQSRTPSSSSITIDEKHSHQPTQSSATSSSSPQLDEETKKWGTHIMGAPAVPSVHPDNQKAAFWRAADHQEIYHQPYVVYSPVDKPSHNPFEPVIHMFNTWSTKAETIARNIWHNLKTGPSVSEAAWGKVNLTAKALTEGGFESLYKQTFPTYPNEKLKKTFACYLSTSTGPVAGTLYLSTARVAFCSDRPLSFTAPSGQEAWSYYKVMIPLENIGTVNPVIMRENPLEKYIQIVTADGHDFWFMGFVNFEKALHHLLNSVSDFRAAQAVLVP</sequence>
<dbReference type="InterPro" id="IPR011993">
    <property type="entry name" value="PH-like_dom_sf"/>
</dbReference>
<evidence type="ECO:0000313" key="4">
    <source>
        <dbReference type="EMBL" id="KAB1206584.1"/>
    </source>
</evidence>
<dbReference type="InterPro" id="IPR037848">
    <property type="entry name" value="GEM-like"/>
</dbReference>
<comment type="similarity">
    <text evidence="1">Belongs to the GEM family.</text>
</comment>
<dbReference type="AlphaFoldDB" id="A0A6A1V1K8"/>
<feature type="domain" description="GRAM" evidence="3">
    <location>
        <begin position="168"/>
        <end position="246"/>
    </location>
</feature>
<dbReference type="Proteomes" id="UP000516437">
    <property type="component" value="Chromosome 7"/>
</dbReference>
<evidence type="ECO:0000256" key="2">
    <source>
        <dbReference type="SAM" id="MobiDB-lite"/>
    </source>
</evidence>
<dbReference type="SMART" id="SM00568">
    <property type="entry name" value="GRAM"/>
    <property type="match status" value="1"/>
</dbReference>
<dbReference type="Pfam" id="PF02893">
    <property type="entry name" value="GRAM"/>
    <property type="match status" value="1"/>
</dbReference>
<evidence type="ECO:0000313" key="5">
    <source>
        <dbReference type="Proteomes" id="UP000516437"/>
    </source>
</evidence>
<dbReference type="OrthoDB" id="732558at2759"/>
<keyword evidence="5" id="KW-1185">Reference proteome</keyword>
<dbReference type="CDD" id="cd13222">
    <property type="entry name" value="PH-GRAM_GEM"/>
    <property type="match status" value="1"/>
</dbReference>
<feature type="compositionally biased region" description="Polar residues" evidence="2">
    <location>
        <begin position="1"/>
        <end position="36"/>
    </location>
</feature>